<keyword evidence="4" id="KW-0274">FAD</keyword>
<feature type="domain" description="Acyl-CoA dehydrogenase/oxidase C-terminal" evidence="6">
    <location>
        <begin position="586"/>
        <end position="735"/>
    </location>
</feature>
<accession>A0A3D9SSB9</accession>
<feature type="domain" description="Acyl-CoA dehydrogenase/oxidase N-terminal" evidence="8">
    <location>
        <begin position="6"/>
        <end position="117"/>
    </location>
</feature>
<dbReference type="InterPro" id="IPR009100">
    <property type="entry name" value="AcylCoA_DH/oxidase_NM_dom_sf"/>
</dbReference>
<keyword evidence="10" id="KW-1185">Reference proteome</keyword>
<dbReference type="RefSeq" id="WP_116023950.1">
    <property type="nucleotide sequence ID" value="NZ_QTTT01000001.1"/>
</dbReference>
<feature type="domain" description="Acyl-CoA oxidase/dehydrogenase middle" evidence="7">
    <location>
        <begin position="480"/>
        <end position="564"/>
    </location>
</feature>
<keyword evidence="5" id="KW-0560">Oxidoreductase</keyword>
<dbReference type="GO" id="GO:0016627">
    <property type="term" value="F:oxidoreductase activity, acting on the CH-CH group of donors"/>
    <property type="evidence" value="ECO:0007669"/>
    <property type="project" value="InterPro"/>
</dbReference>
<dbReference type="InterPro" id="IPR009075">
    <property type="entry name" value="AcylCo_DH/oxidase_C"/>
</dbReference>
<dbReference type="Proteomes" id="UP000256661">
    <property type="component" value="Unassembled WGS sequence"/>
</dbReference>
<evidence type="ECO:0000256" key="5">
    <source>
        <dbReference type="ARBA" id="ARBA00023002"/>
    </source>
</evidence>
<dbReference type="Pfam" id="PF02771">
    <property type="entry name" value="Acyl-CoA_dh_N"/>
    <property type="match status" value="2"/>
</dbReference>
<dbReference type="Pfam" id="PF02770">
    <property type="entry name" value="Acyl-CoA_dh_M"/>
    <property type="match status" value="1"/>
</dbReference>
<dbReference type="SUPFAM" id="SSF47203">
    <property type="entry name" value="Acyl-CoA dehydrogenase C-terminal domain-like"/>
    <property type="match status" value="2"/>
</dbReference>
<name>A0A3D9SSB9_9ACTN</name>
<evidence type="ECO:0000256" key="1">
    <source>
        <dbReference type="ARBA" id="ARBA00001974"/>
    </source>
</evidence>
<proteinExistence type="inferred from homology"/>
<evidence type="ECO:0000259" key="7">
    <source>
        <dbReference type="Pfam" id="PF02770"/>
    </source>
</evidence>
<dbReference type="Gene3D" id="1.10.540.10">
    <property type="entry name" value="Acyl-CoA dehydrogenase/oxidase, N-terminal domain"/>
    <property type="match status" value="2"/>
</dbReference>
<dbReference type="InterPro" id="IPR013786">
    <property type="entry name" value="AcylCoA_DH/ox_N"/>
</dbReference>
<evidence type="ECO:0000256" key="3">
    <source>
        <dbReference type="ARBA" id="ARBA00022630"/>
    </source>
</evidence>
<comment type="cofactor">
    <cofactor evidence="1">
        <name>FAD</name>
        <dbReference type="ChEBI" id="CHEBI:57692"/>
    </cofactor>
</comment>
<sequence>MAIGLTEEHEALAASVRGLAERHVTPQVVRGEVNAPRSQGRPEFWAALAHQGLPGLHLSEDHGGQGFGLVEQAVAVEELGRALTPGPYLPTVIASAAIGTYGSGAARADLLPSLADGTLTAAVALSGDFTATATAVSADASGALTASPVGDGAEIAGTAGTVLGAPLADLFVLPLNDGRWALVDADDVTVTEAESLDLTRPVGGVEVTRAVVPEERIFEGAVADLAVVLLGAEACGVAGRALDDAVAYAKIREQFGRPIGQFQGVKHLCARMLIAAERARAAVWDAARALDGREDAEQRAYAVAVAGALAADAAVTCAEGDIQVHGGVGYTFEHDAHLLYRRALTLRALSGRAAAFRDRAARLAQAGVRRPMDIELPPDAEGLRERVRARIAELAAMDPLAQRAAMAEGGWVTPHLPEPWGRDAGPVEQIVIGQELKRARVRPVPLMIAAWVVPSLVRYGTPEQQERFLPPTLRGEILWCQLFSEPGAGSDLASVSLRAERVEGGWRLTGQKIWNSLAREAQWGICIARTDPDAPKHDGITYFLVDMASDGIEVRPLRECTGEAVFNEVFLDGVFVPDDLVVGPVNAGWRVARNTLANERVGLTGSFQLGGDLPGLVELAEGLGVADDPLVRDGVGGLACDEHAFRLLGLRATLKQLSGTDPGATANVRKLVAMEHGQRVTEYGFTLLGEEGALTGDRQAGLRRRWTRHLLASRAMTIGGGTTEVNLNVIGERILGLPRDPEPRR</sequence>
<dbReference type="EMBL" id="QTTT01000001">
    <property type="protein sequence ID" value="REE98507.1"/>
    <property type="molecule type" value="Genomic_DNA"/>
</dbReference>
<comment type="similarity">
    <text evidence="2">Belongs to the acyl-CoA dehydrogenase family.</text>
</comment>
<dbReference type="InterPro" id="IPR036250">
    <property type="entry name" value="AcylCo_DH-like_C"/>
</dbReference>
<evidence type="ECO:0000259" key="6">
    <source>
        <dbReference type="Pfam" id="PF00441"/>
    </source>
</evidence>
<gene>
    <name evidence="9" type="ORF">DFJ69_3997</name>
</gene>
<dbReference type="AlphaFoldDB" id="A0A3D9SSB9"/>
<dbReference type="InterPro" id="IPR006091">
    <property type="entry name" value="Acyl-CoA_Oxase/DH_mid-dom"/>
</dbReference>
<protein>
    <submittedName>
        <fullName evidence="9">Alkylation response protein AidB-like acyl-CoA dehydrogenase</fullName>
    </submittedName>
</protein>
<dbReference type="GO" id="GO:0050660">
    <property type="term" value="F:flavin adenine dinucleotide binding"/>
    <property type="evidence" value="ECO:0007669"/>
    <property type="project" value="InterPro"/>
</dbReference>
<evidence type="ECO:0000259" key="8">
    <source>
        <dbReference type="Pfam" id="PF02771"/>
    </source>
</evidence>
<comment type="caution">
    <text evidence="9">The sequence shown here is derived from an EMBL/GenBank/DDBJ whole genome shotgun (WGS) entry which is preliminary data.</text>
</comment>
<evidence type="ECO:0000256" key="2">
    <source>
        <dbReference type="ARBA" id="ARBA00009347"/>
    </source>
</evidence>
<dbReference type="GO" id="GO:0005886">
    <property type="term" value="C:plasma membrane"/>
    <property type="evidence" value="ECO:0007669"/>
    <property type="project" value="TreeGrafter"/>
</dbReference>
<dbReference type="Gene3D" id="2.40.110.10">
    <property type="entry name" value="Butyryl-CoA Dehydrogenase, subunit A, domain 2"/>
    <property type="match status" value="1"/>
</dbReference>
<dbReference type="SUPFAM" id="SSF56645">
    <property type="entry name" value="Acyl-CoA dehydrogenase NM domain-like"/>
    <property type="match status" value="2"/>
</dbReference>
<reference evidence="9 10" key="1">
    <citation type="submission" date="2018-08" db="EMBL/GenBank/DDBJ databases">
        <title>Sequencing the genomes of 1000 actinobacteria strains.</title>
        <authorList>
            <person name="Klenk H.-P."/>
        </authorList>
    </citation>
    <scope>NUCLEOTIDE SEQUENCE [LARGE SCALE GENOMIC DNA]</scope>
    <source>
        <strain evidence="9 10">DSM 43927</strain>
    </source>
</reference>
<dbReference type="PANTHER" id="PTHR43292">
    <property type="entry name" value="ACYL-COA DEHYDROGENASE"/>
    <property type="match status" value="1"/>
</dbReference>
<feature type="domain" description="Acyl-CoA dehydrogenase/oxidase C-terminal" evidence="6">
    <location>
        <begin position="229"/>
        <end position="361"/>
    </location>
</feature>
<evidence type="ECO:0000313" key="9">
    <source>
        <dbReference type="EMBL" id="REE98507.1"/>
    </source>
</evidence>
<dbReference type="FunFam" id="2.40.110.10:FF:000011">
    <property type="entry name" value="Acyl-CoA dehydrogenase FadE34"/>
    <property type="match status" value="1"/>
</dbReference>
<dbReference type="InterPro" id="IPR037069">
    <property type="entry name" value="AcylCoA_DH/ox_N_sf"/>
</dbReference>
<feature type="domain" description="Acyl-CoA dehydrogenase/oxidase N-terminal" evidence="8">
    <location>
        <begin position="385"/>
        <end position="476"/>
    </location>
</feature>
<dbReference type="OrthoDB" id="3778631at2"/>
<dbReference type="InterPro" id="IPR046373">
    <property type="entry name" value="Acyl-CoA_Oxase/DH_mid-dom_sf"/>
</dbReference>
<dbReference type="Gene3D" id="1.20.140.10">
    <property type="entry name" value="Butyryl-CoA Dehydrogenase, subunit A, domain 3"/>
    <property type="match status" value="2"/>
</dbReference>
<dbReference type="PANTHER" id="PTHR43292:SF4">
    <property type="entry name" value="ACYL-COA DEHYDROGENASE FADE34"/>
    <property type="match status" value="1"/>
</dbReference>
<keyword evidence="3" id="KW-0285">Flavoprotein</keyword>
<organism evidence="9 10">
    <name type="scientific">Thermomonospora umbrina</name>
    <dbReference type="NCBI Taxonomy" id="111806"/>
    <lineage>
        <taxon>Bacteria</taxon>
        <taxon>Bacillati</taxon>
        <taxon>Actinomycetota</taxon>
        <taxon>Actinomycetes</taxon>
        <taxon>Streptosporangiales</taxon>
        <taxon>Thermomonosporaceae</taxon>
        <taxon>Thermomonospora</taxon>
    </lineage>
</organism>
<dbReference type="Pfam" id="PF00441">
    <property type="entry name" value="Acyl-CoA_dh_1"/>
    <property type="match status" value="2"/>
</dbReference>
<evidence type="ECO:0000313" key="10">
    <source>
        <dbReference type="Proteomes" id="UP000256661"/>
    </source>
</evidence>
<dbReference type="InterPro" id="IPR052161">
    <property type="entry name" value="Mycobact_Acyl-CoA_DH"/>
</dbReference>
<evidence type="ECO:0000256" key="4">
    <source>
        <dbReference type="ARBA" id="ARBA00022827"/>
    </source>
</evidence>